<dbReference type="EMBL" id="JFBX01000912">
    <property type="protein sequence ID" value="KXH25378.1"/>
    <property type="molecule type" value="Genomic_DNA"/>
</dbReference>
<evidence type="ECO:0000256" key="1">
    <source>
        <dbReference type="ARBA" id="ARBA00001941"/>
    </source>
</evidence>
<dbReference type="CDD" id="cd10951">
    <property type="entry name" value="CE4_ClCDA_like"/>
    <property type="match status" value="1"/>
</dbReference>
<dbReference type="CDD" id="cd11618">
    <property type="entry name" value="ChtBD1_1"/>
    <property type="match status" value="1"/>
</dbReference>
<dbReference type="Pfam" id="PF01522">
    <property type="entry name" value="Polysacc_deac_1"/>
    <property type="match status" value="1"/>
</dbReference>
<dbReference type="GO" id="GO:0008061">
    <property type="term" value="F:chitin binding"/>
    <property type="evidence" value="ECO:0007669"/>
    <property type="project" value="UniProtKB-UniRule"/>
</dbReference>
<dbReference type="InterPro" id="IPR011330">
    <property type="entry name" value="Glyco_hydro/deAcase_b/a-brl"/>
</dbReference>
<feature type="domain" description="Chitin-binding type-1" evidence="11">
    <location>
        <begin position="25"/>
        <end position="69"/>
    </location>
</feature>
<dbReference type="Pfam" id="PF00187">
    <property type="entry name" value="Chitin_bind_1"/>
    <property type="match status" value="1"/>
</dbReference>
<evidence type="ECO:0000259" key="11">
    <source>
        <dbReference type="PROSITE" id="PS50941"/>
    </source>
</evidence>
<dbReference type="InterPro" id="IPR001002">
    <property type="entry name" value="Chitin-bd_1"/>
</dbReference>
<organism evidence="13 14">
    <name type="scientific">Colletotrichum simmondsii</name>
    <dbReference type="NCBI Taxonomy" id="703756"/>
    <lineage>
        <taxon>Eukaryota</taxon>
        <taxon>Fungi</taxon>
        <taxon>Dikarya</taxon>
        <taxon>Ascomycota</taxon>
        <taxon>Pezizomycotina</taxon>
        <taxon>Sordariomycetes</taxon>
        <taxon>Hypocreomycetidae</taxon>
        <taxon>Glomerellales</taxon>
        <taxon>Glomerellaceae</taxon>
        <taxon>Colletotrichum</taxon>
        <taxon>Colletotrichum acutatum species complex</taxon>
    </lineage>
</organism>
<comment type="caution">
    <text evidence="8">Lacks conserved residue(s) required for the propagation of feature annotation.</text>
</comment>
<keyword evidence="6" id="KW-0119">Carbohydrate metabolism</keyword>
<dbReference type="Gene3D" id="3.30.60.10">
    <property type="entry name" value="Endochitinase-like"/>
    <property type="match status" value="1"/>
</dbReference>
<keyword evidence="4 10" id="KW-0732">Signal</keyword>
<dbReference type="PANTHER" id="PTHR46471">
    <property type="entry name" value="CHITIN DEACETYLASE"/>
    <property type="match status" value="1"/>
</dbReference>
<evidence type="ECO:0000256" key="6">
    <source>
        <dbReference type="ARBA" id="ARBA00023277"/>
    </source>
</evidence>
<dbReference type="SMART" id="SM00270">
    <property type="entry name" value="ChtBD1"/>
    <property type="match status" value="2"/>
</dbReference>
<dbReference type="PROSITE" id="PS51677">
    <property type="entry name" value="NODB"/>
    <property type="match status" value="1"/>
</dbReference>
<evidence type="ECO:0000256" key="3">
    <source>
        <dbReference type="ARBA" id="ARBA00022723"/>
    </source>
</evidence>
<dbReference type="InterPro" id="IPR018371">
    <property type="entry name" value="Chitin-binding_1_CS"/>
</dbReference>
<comment type="caution">
    <text evidence="13">The sequence shown here is derived from an EMBL/GenBank/DDBJ whole genome shotgun (WGS) entry which is preliminary data.</text>
</comment>
<evidence type="ECO:0000313" key="14">
    <source>
        <dbReference type="Proteomes" id="UP000070328"/>
    </source>
</evidence>
<keyword evidence="14" id="KW-1185">Reference proteome</keyword>
<dbReference type="InterPro" id="IPR002509">
    <property type="entry name" value="NODB_dom"/>
</dbReference>
<feature type="disulfide bond" evidence="8">
    <location>
        <begin position="40"/>
        <end position="54"/>
    </location>
</feature>
<name>A0A135RPD5_9PEZI</name>
<dbReference type="OrthoDB" id="407355at2759"/>
<keyword evidence="3" id="KW-0479">Metal-binding</keyword>
<evidence type="ECO:0000256" key="7">
    <source>
        <dbReference type="ARBA" id="ARBA00023285"/>
    </source>
</evidence>
<keyword evidence="7" id="KW-0170">Cobalt</keyword>
<evidence type="ECO:0000313" key="13">
    <source>
        <dbReference type="EMBL" id="KXH25378.1"/>
    </source>
</evidence>
<evidence type="ECO:0000256" key="4">
    <source>
        <dbReference type="ARBA" id="ARBA00022729"/>
    </source>
</evidence>
<dbReference type="PROSITE" id="PS50941">
    <property type="entry name" value="CHIT_BIND_I_2"/>
    <property type="match status" value="1"/>
</dbReference>
<feature type="signal peptide" evidence="10">
    <location>
        <begin position="1"/>
        <end position="15"/>
    </location>
</feature>
<feature type="domain" description="NodB homology" evidence="12">
    <location>
        <begin position="105"/>
        <end position="301"/>
    </location>
</feature>
<gene>
    <name evidence="13" type="ORF">CSIM01_13600</name>
</gene>
<keyword evidence="2 8" id="KW-0147">Chitin-binding</keyword>
<evidence type="ECO:0000256" key="5">
    <source>
        <dbReference type="ARBA" id="ARBA00022801"/>
    </source>
</evidence>
<dbReference type="Gene3D" id="3.20.20.370">
    <property type="entry name" value="Glycoside hydrolase/deacetylase"/>
    <property type="match status" value="1"/>
</dbReference>
<dbReference type="SUPFAM" id="SSF57016">
    <property type="entry name" value="Plant lectins/antimicrobial peptides"/>
    <property type="match status" value="2"/>
</dbReference>
<feature type="disulfide bond" evidence="8">
    <location>
        <begin position="35"/>
        <end position="47"/>
    </location>
</feature>
<dbReference type="GO" id="GO:0016810">
    <property type="term" value="F:hydrolase activity, acting on carbon-nitrogen (but not peptide) bonds"/>
    <property type="evidence" value="ECO:0007669"/>
    <property type="project" value="InterPro"/>
</dbReference>
<reference evidence="13 14" key="1">
    <citation type="submission" date="2014-02" db="EMBL/GenBank/DDBJ databases">
        <title>The genome sequence of Colletotrichum simmondsii CBS122122.</title>
        <authorList>
            <person name="Baroncelli R."/>
            <person name="Thon M.R."/>
        </authorList>
    </citation>
    <scope>NUCLEOTIDE SEQUENCE [LARGE SCALE GENOMIC DNA]</scope>
    <source>
        <strain evidence="13 14">CBS122122</strain>
    </source>
</reference>
<dbReference type="GO" id="GO:0046872">
    <property type="term" value="F:metal ion binding"/>
    <property type="evidence" value="ECO:0007669"/>
    <property type="project" value="UniProtKB-KW"/>
</dbReference>
<dbReference type="AlphaFoldDB" id="A0A135RPD5"/>
<evidence type="ECO:0000256" key="2">
    <source>
        <dbReference type="ARBA" id="ARBA00022669"/>
    </source>
</evidence>
<evidence type="ECO:0000256" key="8">
    <source>
        <dbReference type="PROSITE-ProRule" id="PRU00261"/>
    </source>
</evidence>
<dbReference type="CDD" id="cd00035">
    <property type="entry name" value="ChtBD1"/>
    <property type="match status" value="1"/>
</dbReference>
<sequence>MHALLPILLSGAAMAATINAPLRKRAECGPGIGSCDPGQCCSEAGWCGTTADYCGGSQCQLDYSDSCDTFPESFPPPGASTESIARPLVGSVPYGSIITTCANPGTLALTYDDGPYIYTSNLLDILEAQNITATFFVAGNNIGKNRMDNPDTPWPAVMQRMYAAGHHIASHTWTHRNLNEVNSTIQRTEIIYNEMAFRNLFGWIPTYMRPPFLECDAGSGCQNLLKTLGYHIINVNIDTKDYMYDSPEEIQTAKDRFSNGVSTNAAANKYIELSHDVHYQTVVNLTQFMIDTAKARGYRLVTVGECLNDPRENWYRSAGGAISSGVAVGTTRTTTTTSVPTSAVSTPVSSPQTRVTSSTASTSVATRTSSSSVPASTNVSPDQTCGGTTGYTCLNSAFGNCCSYYGFCLTYCGTGCQSGFGSCSPQSSAVTESSNGLCGSQWNATCKNYGTKTCCSQYGYCLSRDAKAVGADALLPGYQLPPTFTISTAEKLGYSWGGIRIICIAAEALEYS</sequence>
<proteinExistence type="predicted"/>
<dbReference type="PANTHER" id="PTHR46471:SF9">
    <property type="entry name" value="CHITIN DEACETYLASE"/>
    <property type="match status" value="1"/>
</dbReference>
<dbReference type="InterPro" id="IPR036861">
    <property type="entry name" value="Endochitinase-like_sf"/>
</dbReference>
<protein>
    <submittedName>
        <fullName evidence="13">Polysaccharide deacetylase</fullName>
    </submittedName>
</protein>
<evidence type="ECO:0000259" key="12">
    <source>
        <dbReference type="PROSITE" id="PS51677"/>
    </source>
</evidence>
<keyword evidence="8" id="KW-1015">Disulfide bond</keyword>
<dbReference type="Proteomes" id="UP000070328">
    <property type="component" value="Unassembled WGS sequence"/>
</dbReference>
<feature type="region of interest" description="Disordered" evidence="9">
    <location>
        <begin position="332"/>
        <end position="375"/>
    </location>
</feature>
<dbReference type="GO" id="GO:0005975">
    <property type="term" value="P:carbohydrate metabolic process"/>
    <property type="evidence" value="ECO:0007669"/>
    <property type="project" value="InterPro"/>
</dbReference>
<feature type="chain" id="PRO_5012610608" evidence="10">
    <location>
        <begin position="16"/>
        <end position="512"/>
    </location>
</feature>
<accession>A0A135RPD5</accession>
<dbReference type="SUPFAM" id="SSF88713">
    <property type="entry name" value="Glycoside hydrolase/deacetylase"/>
    <property type="match status" value="1"/>
</dbReference>
<comment type="cofactor">
    <cofactor evidence="1">
        <name>Co(2+)</name>
        <dbReference type="ChEBI" id="CHEBI:48828"/>
    </cofactor>
</comment>
<dbReference type="PROSITE" id="PS00026">
    <property type="entry name" value="CHIT_BIND_I_1"/>
    <property type="match status" value="1"/>
</dbReference>
<evidence type="ECO:0000256" key="9">
    <source>
        <dbReference type="SAM" id="MobiDB-lite"/>
    </source>
</evidence>
<evidence type="ECO:0000256" key="10">
    <source>
        <dbReference type="SAM" id="SignalP"/>
    </source>
</evidence>
<keyword evidence="5" id="KW-0378">Hydrolase</keyword>